<evidence type="ECO:0000256" key="9">
    <source>
        <dbReference type="ARBA" id="ARBA00023242"/>
    </source>
</evidence>
<feature type="transmembrane region" description="Helical" evidence="11">
    <location>
        <begin position="436"/>
        <end position="454"/>
    </location>
</feature>
<evidence type="ECO:0000256" key="10">
    <source>
        <dbReference type="SAM" id="MobiDB-lite"/>
    </source>
</evidence>
<evidence type="ECO:0000256" key="6">
    <source>
        <dbReference type="ARBA" id="ARBA00023125"/>
    </source>
</evidence>
<evidence type="ECO:0000256" key="2">
    <source>
        <dbReference type="ARBA" id="ARBA00005402"/>
    </source>
</evidence>
<evidence type="ECO:0000256" key="3">
    <source>
        <dbReference type="ARBA" id="ARBA00022553"/>
    </source>
</evidence>
<reference evidence="13 14" key="1">
    <citation type="submission" date="2025-04" db="UniProtKB">
        <authorList>
            <consortium name="RefSeq"/>
        </authorList>
    </citation>
    <scope>IDENTIFICATION</scope>
    <source>
        <tissue evidence="13 14">Silk gland</tissue>
    </source>
</reference>
<feature type="transmembrane region" description="Helical" evidence="11">
    <location>
        <begin position="257"/>
        <end position="276"/>
    </location>
</feature>
<dbReference type="GO" id="GO:0005789">
    <property type="term" value="C:endoplasmic reticulum membrane"/>
    <property type="evidence" value="ECO:0007669"/>
    <property type="project" value="TreeGrafter"/>
</dbReference>
<dbReference type="GeneID" id="114249061"/>
<comment type="subcellular location">
    <subcellularLocation>
        <location evidence="1">Nucleus inner membrane</location>
        <topology evidence="1">Multi-pass membrane protein</topology>
    </subcellularLocation>
</comment>
<dbReference type="CTD" id="3930"/>
<dbReference type="Proteomes" id="UP000504629">
    <property type="component" value="Unplaced"/>
</dbReference>
<dbReference type="Pfam" id="PF01222">
    <property type="entry name" value="ERG4_ERG24"/>
    <property type="match status" value="1"/>
</dbReference>
<evidence type="ECO:0000256" key="5">
    <source>
        <dbReference type="ARBA" id="ARBA00022989"/>
    </source>
</evidence>
<feature type="transmembrane region" description="Helical" evidence="11">
    <location>
        <begin position="296"/>
        <end position="323"/>
    </location>
</feature>
<evidence type="ECO:0000313" key="14">
    <source>
        <dbReference type="RefSeq" id="XP_028038332.1"/>
    </source>
</evidence>
<dbReference type="GO" id="GO:0050613">
    <property type="term" value="F:Delta14-sterol reductase activity"/>
    <property type="evidence" value="ECO:0007669"/>
    <property type="project" value="TreeGrafter"/>
</dbReference>
<feature type="region of interest" description="Disordered" evidence="10">
    <location>
        <begin position="210"/>
        <end position="229"/>
    </location>
</feature>
<accession>A0A6J2K8N2</accession>
<dbReference type="PANTHER" id="PTHR21257:SF55">
    <property type="entry name" value="DELTA(14)-STEROL REDUCTASE LBR"/>
    <property type="match status" value="1"/>
</dbReference>
<dbReference type="RefSeq" id="XP_028038330.1">
    <property type="nucleotide sequence ID" value="XM_028182529.1"/>
</dbReference>
<dbReference type="GO" id="GO:0005637">
    <property type="term" value="C:nuclear inner membrane"/>
    <property type="evidence" value="ECO:0007669"/>
    <property type="project" value="UniProtKB-SubCell"/>
</dbReference>
<feature type="transmembrane region" description="Helical" evidence="11">
    <location>
        <begin position="368"/>
        <end position="388"/>
    </location>
</feature>
<keyword evidence="8" id="KW-0675">Receptor</keyword>
<protein>
    <submittedName>
        <fullName evidence="13 14">Delta(14)-sterol reductase</fullName>
    </submittedName>
</protein>
<dbReference type="InterPro" id="IPR001171">
    <property type="entry name" value="ERG24_DHCR-like"/>
</dbReference>
<gene>
    <name evidence="13 14" type="primary">LOC114249061</name>
</gene>
<keyword evidence="6" id="KW-0238">DNA-binding</keyword>
<feature type="region of interest" description="Disordered" evidence="10">
    <location>
        <begin position="1"/>
        <end position="102"/>
    </location>
</feature>
<feature type="transmembrane region" description="Helical" evidence="11">
    <location>
        <begin position="509"/>
        <end position="525"/>
    </location>
</feature>
<name>A0A6J2K8N2_BOMMA</name>
<dbReference type="AlphaFoldDB" id="A0A6J2K8N2"/>
<evidence type="ECO:0000313" key="13">
    <source>
        <dbReference type="RefSeq" id="XP_028038330.1"/>
    </source>
</evidence>
<keyword evidence="12" id="KW-1185">Reference proteome</keyword>
<keyword evidence="5 11" id="KW-1133">Transmembrane helix</keyword>
<evidence type="ECO:0000256" key="7">
    <source>
        <dbReference type="ARBA" id="ARBA00023136"/>
    </source>
</evidence>
<dbReference type="PANTHER" id="PTHR21257">
    <property type="entry name" value="DELTA(14)-STEROL REDUCTASE"/>
    <property type="match status" value="1"/>
</dbReference>
<keyword evidence="4 11" id="KW-0812">Transmembrane</keyword>
<dbReference type="RefSeq" id="XP_028038332.1">
    <property type="nucleotide sequence ID" value="XM_028182531.1"/>
</dbReference>
<sequence length="673" mass="76429">MSTRSGRIRLSVRETSPVQTRKRVSPSRSPARSRKNSPRARKVSPAHPAKKSPNQRTPTRKSPSRKTSTNFSVRKSPARAPKEVKPTAEVAPEVVRQSPSKRPALKSNLSVKLEDLTANFESLRNARNRRIDYTLRDVTSTNSQIIIESVNGVESKNYHNLRNRRSVEELPPRRSSRLRDFIDRFDHDTADGIHSMGRHSVSKSVSKSKSVDTFSDEERSEDESKSRPITRKLATPIRSSVSTLKQISSKWEFGGRLGSAILIFLIPITVFAILISCSNKCSTSIDVAKLKAFTPWFSYNSLAFIIAQILVQSVFLAVPVMGTIADGMDGTDRKYCFNGFSASLFTVNTVFLFDYLKVINKNILINEFIQLSMISYILAIFLSIILYLKSKGLQEKELNAYGKTGYILYDFFMGCEIHPHIKGLNMKILISRISNITSLILTLIIFSRGLQLQLEKNDTLTLENYKEILNKLHFQPTILIFSLMQIIYALSFILREYKITSTFYWQSEGLGYLQIVSSALYPYYFTSISKYVADNNVMLSTNALIFACLLFTLGFFVMLVSNNIKHEFRTNPLQPSLANVDSMPTFHGKKLLVSNMWGFLRHPNYTGDILIHIALSLPGLLSGRYNASAPAFLTILILLHRSWRDHDRCKRRYGAAWQRYCNRVPSVVIPKIL</sequence>
<dbReference type="GO" id="GO:0006695">
    <property type="term" value="P:cholesterol biosynthetic process"/>
    <property type="evidence" value="ECO:0007669"/>
    <property type="project" value="TreeGrafter"/>
</dbReference>
<dbReference type="Gene3D" id="1.20.120.1630">
    <property type="match status" value="1"/>
</dbReference>
<feature type="compositionally biased region" description="Basic residues" evidence="10">
    <location>
        <begin position="20"/>
        <end position="50"/>
    </location>
</feature>
<evidence type="ECO:0000256" key="11">
    <source>
        <dbReference type="SAM" id="Phobius"/>
    </source>
</evidence>
<keyword evidence="9" id="KW-0539">Nucleus</keyword>
<dbReference type="OrthoDB" id="5326588at2759"/>
<evidence type="ECO:0000256" key="8">
    <source>
        <dbReference type="ARBA" id="ARBA00023170"/>
    </source>
</evidence>
<proteinExistence type="inferred from homology"/>
<keyword evidence="3" id="KW-0597">Phosphoprotein</keyword>
<evidence type="ECO:0000313" key="12">
    <source>
        <dbReference type="Proteomes" id="UP000504629"/>
    </source>
</evidence>
<dbReference type="KEGG" id="bman:114249061"/>
<feature type="transmembrane region" description="Helical" evidence="11">
    <location>
        <begin position="537"/>
        <end position="560"/>
    </location>
</feature>
<evidence type="ECO:0000256" key="1">
    <source>
        <dbReference type="ARBA" id="ARBA00004473"/>
    </source>
</evidence>
<feature type="transmembrane region" description="Helical" evidence="11">
    <location>
        <begin position="335"/>
        <end position="356"/>
    </location>
</feature>
<keyword evidence="7 11" id="KW-0472">Membrane</keyword>
<dbReference type="GO" id="GO:0003677">
    <property type="term" value="F:DNA binding"/>
    <property type="evidence" value="ECO:0007669"/>
    <property type="project" value="UniProtKB-KW"/>
</dbReference>
<organism evidence="12 13">
    <name type="scientific">Bombyx mandarina</name>
    <name type="common">Wild silk moth</name>
    <name type="synonym">Wild silkworm</name>
    <dbReference type="NCBI Taxonomy" id="7092"/>
    <lineage>
        <taxon>Eukaryota</taxon>
        <taxon>Metazoa</taxon>
        <taxon>Ecdysozoa</taxon>
        <taxon>Arthropoda</taxon>
        <taxon>Hexapoda</taxon>
        <taxon>Insecta</taxon>
        <taxon>Pterygota</taxon>
        <taxon>Neoptera</taxon>
        <taxon>Endopterygota</taxon>
        <taxon>Lepidoptera</taxon>
        <taxon>Glossata</taxon>
        <taxon>Ditrysia</taxon>
        <taxon>Bombycoidea</taxon>
        <taxon>Bombycidae</taxon>
        <taxon>Bombycinae</taxon>
        <taxon>Bombyx</taxon>
    </lineage>
</organism>
<feature type="transmembrane region" description="Helical" evidence="11">
    <location>
        <begin position="474"/>
        <end position="497"/>
    </location>
</feature>
<evidence type="ECO:0000256" key="4">
    <source>
        <dbReference type="ARBA" id="ARBA00022692"/>
    </source>
</evidence>
<comment type="similarity">
    <text evidence="2">Belongs to the ERG4/ERG24 family.</text>
</comment>